<gene>
    <name evidence="2" type="ORF">ACFP2T_12590</name>
</gene>
<feature type="compositionally biased region" description="Low complexity" evidence="1">
    <location>
        <begin position="15"/>
        <end position="27"/>
    </location>
</feature>
<feature type="compositionally biased region" description="Polar residues" evidence="1">
    <location>
        <begin position="302"/>
        <end position="312"/>
    </location>
</feature>
<proteinExistence type="predicted"/>
<reference evidence="3" key="1">
    <citation type="journal article" date="2019" name="Int. J. Syst. Evol. Microbiol.">
        <title>The Global Catalogue of Microorganisms (GCM) 10K type strain sequencing project: providing services to taxonomists for standard genome sequencing and annotation.</title>
        <authorList>
            <consortium name="The Broad Institute Genomics Platform"/>
            <consortium name="The Broad Institute Genome Sequencing Center for Infectious Disease"/>
            <person name="Wu L."/>
            <person name="Ma J."/>
        </authorList>
    </citation>
    <scope>NUCLEOTIDE SEQUENCE [LARGE SCALE GENOMIC DNA]</scope>
    <source>
        <strain evidence="3">ZS-35-S2</strain>
    </source>
</reference>
<feature type="region of interest" description="Disordered" evidence="1">
    <location>
        <begin position="254"/>
        <end position="335"/>
    </location>
</feature>
<accession>A0ABW1K5J0</accession>
<organism evidence="2 3">
    <name type="scientific">Plantactinospora solaniradicis</name>
    <dbReference type="NCBI Taxonomy" id="1723736"/>
    <lineage>
        <taxon>Bacteria</taxon>
        <taxon>Bacillati</taxon>
        <taxon>Actinomycetota</taxon>
        <taxon>Actinomycetes</taxon>
        <taxon>Micromonosporales</taxon>
        <taxon>Micromonosporaceae</taxon>
        <taxon>Plantactinospora</taxon>
    </lineage>
</organism>
<sequence length="335" mass="35667">MEHRPDRQPADDDPAAWLAAAGTGVAGPTHRVRRLPAPRPDSRLRACSCTLGGRRAEPDCPSCAGAGRSPSALSCDTCRDTRRIEQGVNVTITDLESRVVHLTWPPGDPIPAPLVATQPGGKPVHQLPETYRLATWAGLFGVRPEDLTELDGGGLLDHCLRDGVVTLDHAGADALTWYLRQASRGRPGARLLVGARRPDVPALADLVRVVLGLGLGLAVTVTVVDHRHNAGDLRLVQGESWDVTVGLPGLPVAPADPPTRCTRRPRSRSASNTSNWRSLAPCPTMPPSRSRFRRPSGRSRSTIPSRCSANSDDTIRASPWPCTTTASTATPPTGS</sequence>
<protein>
    <submittedName>
        <fullName evidence="2">Uncharacterized protein</fullName>
    </submittedName>
</protein>
<dbReference type="RefSeq" id="WP_377421012.1">
    <property type="nucleotide sequence ID" value="NZ_JBHSPR010000010.1"/>
</dbReference>
<feature type="compositionally biased region" description="Basic and acidic residues" evidence="1">
    <location>
        <begin position="1"/>
        <end position="10"/>
    </location>
</feature>
<evidence type="ECO:0000313" key="3">
    <source>
        <dbReference type="Proteomes" id="UP001596203"/>
    </source>
</evidence>
<comment type="caution">
    <text evidence="2">The sequence shown here is derived from an EMBL/GenBank/DDBJ whole genome shotgun (WGS) entry which is preliminary data.</text>
</comment>
<name>A0ABW1K5J0_9ACTN</name>
<dbReference type="EMBL" id="JBHSPR010000010">
    <property type="protein sequence ID" value="MFC6017039.1"/>
    <property type="molecule type" value="Genomic_DNA"/>
</dbReference>
<feature type="compositionally biased region" description="Low complexity" evidence="1">
    <location>
        <begin position="317"/>
        <end position="335"/>
    </location>
</feature>
<keyword evidence="3" id="KW-1185">Reference proteome</keyword>
<evidence type="ECO:0000313" key="2">
    <source>
        <dbReference type="EMBL" id="MFC6017039.1"/>
    </source>
</evidence>
<dbReference type="Proteomes" id="UP001596203">
    <property type="component" value="Unassembled WGS sequence"/>
</dbReference>
<evidence type="ECO:0000256" key="1">
    <source>
        <dbReference type="SAM" id="MobiDB-lite"/>
    </source>
</evidence>
<feature type="region of interest" description="Disordered" evidence="1">
    <location>
        <begin position="1"/>
        <end position="40"/>
    </location>
</feature>